<dbReference type="InterPro" id="IPR021940">
    <property type="entry name" value="CER1-like_C"/>
</dbReference>
<evidence type="ECO:0000313" key="4">
    <source>
        <dbReference type="Proteomes" id="UP000242715"/>
    </source>
</evidence>
<sequence>MNAQRQEVSAHCALYIKRLNMKIKVVDGSSLVVATVLNNIPKGTSQVLLRGKFDKVALAITNALCTKNVQVTVLYRDELKELEQMITMSNGSLALSSIKTPKIWLVGDEWDEDEQMQTLEGSLFIPFSRFPPKKMRKDCFYHYTPAMIAPPALINLHSCENWLPRRVMSAWRIAGIIHALEKWNVHECGDIMFDFEKIWEASIRHGYKPLKIQH</sequence>
<feature type="domain" description="Very-long-chain aldehyde decarbonylase CER1-like C-terminal" evidence="2">
    <location>
        <begin position="47"/>
        <end position="209"/>
    </location>
</feature>
<gene>
    <name evidence="3" type="ORF">TSUD_272830</name>
</gene>
<dbReference type="GO" id="GO:0016020">
    <property type="term" value="C:membrane"/>
    <property type="evidence" value="ECO:0007669"/>
    <property type="project" value="UniProtKB-SubCell"/>
</dbReference>
<dbReference type="Proteomes" id="UP000242715">
    <property type="component" value="Unassembled WGS sequence"/>
</dbReference>
<dbReference type="AlphaFoldDB" id="A0A2Z6NRN4"/>
<reference evidence="4" key="1">
    <citation type="journal article" date="2017" name="Front. Plant Sci.">
        <title>Climate Clever Clovers: New Paradigm to Reduce the Environmental Footprint of Ruminants by Breeding Low Methanogenic Forages Utilizing Haplotype Variation.</title>
        <authorList>
            <person name="Kaur P."/>
            <person name="Appels R."/>
            <person name="Bayer P.E."/>
            <person name="Keeble-Gagnere G."/>
            <person name="Wang J."/>
            <person name="Hirakawa H."/>
            <person name="Shirasawa K."/>
            <person name="Vercoe P."/>
            <person name="Stefanova K."/>
            <person name="Durmic Z."/>
            <person name="Nichols P."/>
            <person name="Revell C."/>
            <person name="Isobe S.N."/>
            <person name="Edwards D."/>
            <person name="Erskine W."/>
        </authorList>
    </citation>
    <scope>NUCLEOTIDE SEQUENCE [LARGE SCALE GENOMIC DNA]</scope>
    <source>
        <strain evidence="4">cv. Daliak</strain>
    </source>
</reference>
<name>A0A2Z6NRN4_TRISU</name>
<evidence type="ECO:0000259" key="2">
    <source>
        <dbReference type="Pfam" id="PF12076"/>
    </source>
</evidence>
<evidence type="ECO:0000256" key="1">
    <source>
        <dbReference type="ARBA" id="ARBA00004141"/>
    </source>
</evidence>
<proteinExistence type="predicted"/>
<protein>
    <recommendedName>
        <fullName evidence="2">Very-long-chain aldehyde decarbonylase CER1-like C-terminal domain-containing protein</fullName>
    </recommendedName>
</protein>
<comment type="subcellular location">
    <subcellularLocation>
        <location evidence="1">Membrane</location>
        <topology evidence="1">Multi-pass membrane protein</topology>
    </subcellularLocation>
</comment>
<dbReference type="OrthoDB" id="408954at2759"/>
<evidence type="ECO:0000313" key="3">
    <source>
        <dbReference type="EMBL" id="GAU46256.1"/>
    </source>
</evidence>
<dbReference type="EMBL" id="DF974194">
    <property type="protein sequence ID" value="GAU46256.1"/>
    <property type="molecule type" value="Genomic_DNA"/>
</dbReference>
<organism evidence="3 4">
    <name type="scientific">Trifolium subterraneum</name>
    <name type="common">Subterranean clover</name>
    <dbReference type="NCBI Taxonomy" id="3900"/>
    <lineage>
        <taxon>Eukaryota</taxon>
        <taxon>Viridiplantae</taxon>
        <taxon>Streptophyta</taxon>
        <taxon>Embryophyta</taxon>
        <taxon>Tracheophyta</taxon>
        <taxon>Spermatophyta</taxon>
        <taxon>Magnoliopsida</taxon>
        <taxon>eudicotyledons</taxon>
        <taxon>Gunneridae</taxon>
        <taxon>Pentapetalae</taxon>
        <taxon>rosids</taxon>
        <taxon>fabids</taxon>
        <taxon>Fabales</taxon>
        <taxon>Fabaceae</taxon>
        <taxon>Papilionoideae</taxon>
        <taxon>50 kb inversion clade</taxon>
        <taxon>NPAAA clade</taxon>
        <taxon>Hologalegina</taxon>
        <taxon>IRL clade</taxon>
        <taxon>Trifolieae</taxon>
        <taxon>Trifolium</taxon>
    </lineage>
</organism>
<keyword evidence="4" id="KW-1185">Reference proteome</keyword>
<accession>A0A2Z6NRN4</accession>
<dbReference type="Pfam" id="PF12076">
    <property type="entry name" value="CER1-like_C"/>
    <property type="match status" value="1"/>
</dbReference>